<evidence type="ECO:0000256" key="5">
    <source>
        <dbReference type="PIRSR" id="PIRSR604254-1"/>
    </source>
</evidence>
<keyword evidence="5" id="KW-0479">Metal-binding</keyword>
<organism evidence="8 9">
    <name type="scientific">Streptomyces dangxiongensis</name>
    <dbReference type="NCBI Taxonomy" id="1442032"/>
    <lineage>
        <taxon>Bacteria</taxon>
        <taxon>Bacillati</taxon>
        <taxon>Actinomycetota</taxon>
        <taxon>Actinomycetes</taxon>
        <taxon>Kitasatosporales</taxon>
        <taxon>Streptomycetaceae</taxon>
        <taxon>Streptomyces</taxon>
    </lineage>
</organism>
<protein>
    <submittedName>
        <fullName evidence="8">Hemolysin III family protein</fullName>
    </submittedName>
</protein>
<dbReference type="PANTHER" id="PTHR20855">
    <property type="entry name" value="ADIPOR/PROGESTIN RECEPTOR-RELATED"/>
    <property type="match status" value="1"/>
</dbReference>
<evidence type="ECO:0000313" key="9">
    <source>
        <dbReference type="Proteomes" id="UP000268329"/>
    </source>
</evidence>
<keyword evidence="4 7" id="KW-0472">Membrane</keyword>
<proteinExistence type="predicted"/>
<keyword evidence="5" id="KW-0862">Zinc</keyword>
<feature type="transmembrane region" description="Helical" evidence="7">
    <location>
        <begin position="255"/>
        <end position="275"/>
    </location>
</feature>
<evidence type="ECO:0000256" key="3">
    <source>
        <dbReference type="ARBA" id="ARBA00022989"/>
    </source>
</evidence>
<dbReference type="GO" id="GO:0016020">
    <property type="term" value="C:membrane"/>
    <property type="evidence" value="ECO:0007669"/>
    <property type="project" value="UniProtKB-SubCell"/>
</dbReference>
<dbReference type="EMBL" id="CP033073">
    <property type="protein sequence ID" value="AYN38604.1"/>
    <property type="molecule type" value="Genomic_DNA"/>
</dbReference>
<keyword evidence="9" id="KW-1185">Reference proteome</keyword>
<gene>
    <name evidence="8" type="ORF">D9753_06370</name>
</gene>
<dbReference type="InterPro" id="IPR004254">
    <property type="entry name" value="AdipoR/HlyIII-related"/>
</dbReference>
<feature type="binding site" evidence="5">
    <location>
        <position position="257"/>
    </location>
    <ligand>
        <name>Zn(2+)</name>
        <dbReference type="ChEBI" id="CHEBI:29105"/>
    </ligand>
</feature>
<accession>A0A3G2J8Y1</accession>
<sequence>MVASDTQEPGAGREAVSRDAAAFECGHVVSAHGERCADGLPDQSPRDHAGKGAHSAAAPVERAADLAEPIKPRLRGWLHAGMVPAALIAGVVLICLARTPQAVLACAVYAVTAWLLFATSAIYHRGTWGPLGEALLRRLDHANIFLIIAGTCTPLAVLLLPPDQRSVLLWTVWTGALAGIAFRVLWVGAPRWLYTPCYLALGWAPVSYLPDFLHTGGAAVVVLIVVGGLLYSAGAVVYALQRPDPAPRWFGFHEVFHALTVVAFTAHYTAISLAAY</sequence>
<feature type="binding site" evidence="5">
    <location>
        <position position="124"/>
    </location>
    <ligand>
        <name>Zn(2+)</name>
        <dbReference type="ChEBI" id="CHEBI:29105"/>
    </ligand>
</feature>
<feature type="transmembrane region" description="Helical" evidence="7">
    <location>
        <begin position="103"/>
        <end position="123"/>
    </location>
</feature>
<evidence type="ECO:0000256" key="2">
    <source>
        <dbReference type="ARBA" id="ARBA00022692"/>
    </source>
</evidence>
<feature type="transmembrane region" description="Helical" evidence="7">
    <location>
        <begin position="143"/>
        <end position="160"/>
    </location>
</feature>
<evidence type="ECO:0000313" key="8">
    <source>
        <dbReference type="EMBL" id="AYN38604.1"/>
    </source>
</evidence>
<feature type="transmembrane region" description="Helical" evidence="7">
    <location>
        <begin position="167"/>
        <end position="186"/>
    </location>
</feature>
<reference evidence="8 9" key="1">
    <citation type="submission" date="2018-10" db="EMBL/GenBank/DDBJ databases">
        <title>The genome of Streptomyces dangxiongensis Z022.</title>
        <authorList>
            <person name="Zhang B."/>
        </authorList>
    </citation>
    <scope>NUCLEOTIDE SEQUENCE [LARGE SCALE GENOMIC DNA]</scope>
    <source>
        <strain evidence="8 9">Z022</strain>
    </source>
</reference>
<name>A0A3G2J8Y1_9ACTN</name>
<evidence type="ECO:0000256" key="4">
    <source>
        <dbReference type="ARBA" id="ARBA00023136"/>
    </source>
</evidence>
<dbReference type="AlphaFoldDB" id="A0A3G2J8Y1"/>
<dbReference type="PANTHER" id="PTHR20855:SF3">
    <property type="entry name" value="LD03007P"/>
    <property type="match status" value="1"/>
</dbReference>
<keyword evidence="2 7" id="KW-0812">Transmembrane</keyword>
<evidence type="ECO:0000256" key="1">
    <source>
        <dbReference type="ARBA" id="ARBA00004141"/>
    </source>
</evidence>
<evidence type="ECO:0000256" key="7">
    <source>
        <dbReference type="SAM" id="Phobius"/>
    </source>
</evidence>
<dbReference type="OrthoDB" id="9813689at2"/>
<feature type="region of interest" description="Disordered" evidence="6">
    <location>
        <begin position="36"/>
        <end position="60"/>
    </location>
</feature>
<evidence type="ECO:0000256" key="6">
    <source>
        <dbReference type="SAM" id="MobiDB-lite"/>
    </source>
</evidence>
<feature type="transmembrane region" description="Helical" evidence="7">
    <location>
        <begin position="76"/>
        <end position="96"/>
    </location>
</feature>
<feature type="transmembrane region" description="Helical" evidence="7">
    <location>
        <begin position="217"/>
        <end position="240"/>
    </location>
</feature>
<dbReference type="GO" id="GO:0046872">
    <property type="term" value="F:metal ion binding"/>
    <property type="evidence" value="ECO:0007669"/>
    <property type="project" value="UniProtKB-KW"/>
</dbReference>
<comment type="subcellular location">
    <subcellularLocation>
        <location evidence="1">Membrane</location>
        <topology evidence="1">Multi-pass membrane protein</topology>
    </subcellularLocation>
</comment>
<dbReference type="KEGG" id="sdd:D9753_06370"/>
<dbReference type="Pfam" id="PF03006">
    <property type="entry name" value="HlyIII"/>
    <property type="match status" value="1"/>
</dbReference>
<feature type="binding site" evidence="5">
    <location>
        <position position="253"/>
    </location>
    <ligand>
        <name>Zn(2+)</name>
        <dbReference type="ChEBI" id="CHEBI:29105"/>
    </ligand>
</feature>
<keyword evidence="3 7" id="KW-1133">Transmembrane helix</keyword>
<dbReference type="Proteomes" id="UP000268329">
    <property type="component" value="Chromosome"/>
</dbReference>